<evidence type="ECO:0000256" key="2">
    <source>
        <dbReference type="RuleBase" id="RU003946"/>
    </source>
</evidence>
<gene>
    <name evidence="5" type="ORF">K6Y31_19860</name>
</gene>
<feature type="chain" id="PRO_5046938688" evidence="4">
    <location>
        <begin position="25"/>
        <end position="564"/>
    </location>
</feature>
<accession>A0ABS8WGZ2</accession>
<name>A0ABS8WGZ2_9GAMM</name>
<protein>
    <submittedName>
        <fullName evidence="5">Alkaline phosphatase</fullName>
    </submittedName>
</protein>
<dbReference type="PROSITE" id="PS51257">
    <property type="entry name" value="PROKAR_LIPOPROTEIN"/>
    <property type="match status" value="1"/>
</dbReference>
<dbReference type="InterPro" id="IPR001952">
    <property type="entry name" value="Alkaline_phosphatase"/>
</dbReference>
<evidence type="ECO:0000256" key="4">
    <source>
        <dbReference type="SAM" id="SignalP"/>
    </source>
</evidence>
<dbReference type="CDD" id="cd16012">
    <property type="entry name" value="ALP"/>
    <property type="match status" value="1"/>
</dbReference>
<dbReference type="SUPFAM" id="SSF53649">
    <property type="entry name" value="Alkaline phosphatase-like"/>
    <property type="match status" value="1"/>
</dbReference>
<comment type="similarity">
    <text evidence="2">Belongs to the alkaline phosphatase family.</text>
</comment>
<sequence>MKLSLISTAITAVLVLSGCGSSNNKETTEQPVPVTPVPATPAPVTPEPVKSALEKLYETPRTNAQKQAINTWYEAGQAELAQAQQVFTTTNALASMTLDPVKSAKISTKKAKNIILFVGDGMGISTVTAARILAGQKQGQTGEEYMLSFDQFPFTALSKTYNTNQQTPDSAGTMTAMMTGVKSKAGVISVGEKVIRGNCASVAGNELTSALTLAELAGKKTGIISTARITHATPAATYAVSPERNWESDSNIPSSEKAAGCVDIAQQLVDYNYGDGIEVVLGGGLRQFIPTTEGGKRKDNQDLTQVWLNKGANRAFVSDKASLDAVDTASTDKLMGLFTSSHMSYETDRPSTEPSLTNMTNKALDMLTKDEDKGFFLMVESGRIDHGHHAGNAYRALTDAVEFSNAIEAAVKHQNIDLSETLIIVTADHSHVFTIAGYPTRGNPILGKVITNDSAGNPELNPSLDLNGMPYTTVGYTNGPGAWLDGAKLEKNNNGRVDLSQIDTSRSDFNQEALVPLGSETHAGEDVGIYAVGPWAHLFQGTLEQNLIFHVMNHAGELTQQANL</sequence>
<comment type="caution">
    <text evidence="5">The sequence shown here is derived from an EMBL/GenBank/DDBJ whole genome shotgun (WGS) entry which is preliminary data.</text>
</comment>
<evidence type="ECO:0000313" key="5">
    <source>
        <dbReference type="EMBL" id="MCE2597036.1"/>
    </source>
</evidence>
<dbReference type="RefSeq" id="WP_233054782.1">
    <property type="nucleotide sequence ID" value="NZ_JAIMJA010000030.1"/>
</dbReference>
<evidence type="ECO:0000313" key="6">
    <source>
        <dbReference type="Proteomes" id="UP001201273"/>
    </source>
</evidence>
<feature type="region of interest" description="Disordered" evidence="3">
    <location>
        <begin position="21"/>
        <end position="47"/>
    </location>
</feature>
<dbReference type="InterPro" id="IPR017850">
    <property type="entry name" value="Alkaline_phosphatase_core_sf"/>
</dbReference>
<organism evidence="5 6">
    <name type="scientific">Motilimonas cestriensis</name>
    <dbReference type="NCBI Taxonomy" id="2742685"/>
    <lineage>
        <taxon>Bacteria</taxon>
        <taxon>Pseudomonadati</taxon>
        <taxon>Pseudomonadota</taxon>
        <taxon>Gammaproteobacteria</taxon>
        <taxon>Alteromonadales</taxon>
        <taxon>Alteromonadales genera incertae sedis</taxon>
        <taxon>Motilimonas</taxon>
    </lineage>
</organism>
<evidence type="ECO:0000256" key="1">
    <source>
        <dbReference type="ARBA" id="ARBA00022553"/>
    </source>
</evidence>
<feature type="signal peptide" evidence="4">
    <location>
        <begin position="1"/>
        <end position="24"/>
    </location>
</feature>
<dbReference type="Gene3D" id="3.40.720.10">
    <property type="entry name" value="Alkaline Phosphatase, subunit A"/>
    <property type="match status" value="1"/>
</dbReference>
<keyword evidence="6" id="KW-1185">Reference proteome</keyword>
<dbReference type="EMBL" id="JAIMJA010000030">
    <property type="protein sequence ID" value="MCE2597036.1"/>
    <property type="molecule type" value="Genomic_DNA"/>
</dbReference>
<dbReference type="PANTHER" id="PTHR11596">
    <property type="entry name" value="ALKALINE PHOSPHATASE"/>
    <property type="match status" value="1"/>
</dbReference>
<keyword evidence="1" id="KW-0597">Phosphoprotein</keyword>
<dbReference type="SMART" id="SM00098">
    <property type="entry name" value="alkPPc"/>
    <property type="match status" value="1"/>
</dbReference>
<evidence type="ECO:0000256" key="3">
    <source>
        <dbReference type="SAM" id="MobiDB-lite"/>
    </source>
</evidence>
<reference evidence="5 6" key="1">
    <citation type="journal article" date="2022" name="Environ. Microbiol. Rep.">
        <title>Eco-phylogenetic analyses reveal divergent evolution of vitamin B12 metabolism in the marine bacterial family 'Psychromonadaceae'.</title>
        <authorList>
            <person name="Jin X."/>
            <person name="Yang Y."/>
            <person name="Cao H."/>
            <person name="Gao B."/>
            <person name="Zhao Z."/>
        </authorList>
    </citation>
    <scope>NUCLEOTIDE SEQUENCE [LARGE SCALE GENOMIC DNA]</scope>
    <source>
        <strain evidence="5 6">MKS20</strain>
    </source>
</reference>
<dbReference type="Pfam" id="PF00245">
    <property type="entry name" value="Alk_phosphatase"/>
    <property type="match status" value="1"/>
</dbReference>
<feature type="compositionally biased region" description="Pro residues" evidence="3">
    <location>
        <begin position="33"/>
        <end position="46"/>
    </location>
</feature>
<dbReference type="Proteomes" id="UP001201273">
    <property type="component" value="Unassembled WGS sequence"/>
</dbReference>
<keyword evidence="4" id="KW-0732">Signal</keyword>
<dbReference type="PANTHER" id="PTHR11596:SF5">
    <property type="entry name" value="ALKALINE PHOSPHATASE"/>
    <property type="match status" value="1"/>
</dbReference>
<proteinExistence type="inferred from homology"/>
<dbReference type="PRINTS" id="PR00113">
    <property type="entry name" value="ALKPHPHTASE"/>
</dbReference>